<protein>
    <submittedName>
        <fullName evidence="5">Sugar O-acetyltransferase</fullName>
    </submittedName>
</protein>
<evidence type="ECO:0000256" key="4">
    <source>
        <dbReference type="ARBA" id="ARBA00023315"/>
    </source>
</evidence>
<dbReference type="InterPro" id="IPR001451">
    <property type="entry name" value="Hexapep"/>
</dbReference>
<keyword evidence="4" id="KW-0012">Acyltransferase</keyword>
<dbReference type="InterPro" id="IPR018357">
    <property type="entry name" value="Hexapep_transf_CS"/>
</dbReference>
<comment type="similarity">
    <text evidence="1">Belongs to the transferase hexapeptide repeat family.</text>
</comment>
<keyword evidence="3" id="KW-0677">Repeat</keyword>
<evidence type="ECO:0000256" key="1">
    <source>
        <dbReference type="ARBA" id="ARBA00007274"/>
    </source>
</evidence>
<dbReference type="InterPro" id="IPR051159">
    <property type="entry name" value="Hexapeptide_acetyltransf"/>
</dbReference>
<dbReference type="EMBL" id="JAKIKS010000058">
    <property type="protein sequence ID" value="MCL1125730.1"/>
    <property type="molecule type" value="Genomic_DNA"/>
</dbReference>
<proteinExistence type="inferred from homology"/>
<evidence type="ECO:0000256" key="3">
    <source>
        <dbReference type="ARBA" id="ARBA00022737"/>
    </source>
</evidence>
<name>A0ABT0LE07_9GAMM</name>
<comment type="caution">
    <text evidence="5">The sequence shown here is derived from an EMBL/GenBank/DDBJ whole genome shotgun (WGS) entry which is preliminary data.</text>
</comment>
<reference evidence="5 6" key="1">
    <citation type="submission" date="2022-01" db="EMBL/GenBank/DDBJ databases">
        <title>Whole genome-based taxonomy of the Shewanellaceae.</title>
        <authorList>
            <person name="Martin-Rodriguez A.J."/>
        </authorList>
    </citation>
    <scope>NUCLEOTIDE SEQUENCE [LARGE SCALE GENOMIC DNA]</scope>
    <source>
        <strain evidence="5 6">DSM 17177</strain>
    </source>
</reference>
<organism evidence="5 6">
    <name type="scientific">Shewanella surugensis</name>
    <dbReference type="NCBI Taxonomy" id="212020"/>
    <lineage>
        <taxon>Bacteria</taxon>
        <taxon>Pseudomonadati</taxon>
        <taxon>Pseudomonadota</taxon>
        <taxon>Gammaproteobacteria</taxon>
        <taxon>Alteromonadales</taxon>
        <taxon>Shewanellaceae</taxon>
        <taxon>Shewanella</taxon>
    </lineage>
</organism>
<dbReference type="Proteomes" id="UP001203423">
    <property type="component" value="Unassembled WGS sequence"/>
</dbReference>
<sequence length="172" mass="18850">MRTRFDSLLSEMIQTRQKVHEMCRQFSRSPSKGNLKRLKSIFAHCGENVFIEAGFHCDYGHKISLGDRVFINLNCTILDAGQVIIGNDTLIGPNVQILAVTHDVDPQLRLEKHNYANDVIIGRNVWLAAGVIISPGVSIGDNSVIGAGSVVTKDVEANSLYLGHPAVKVKTI</sequence>
<dbReference type="PROSITE" id="PS00101">
    <property type="entry name" value="HEXAPEP_TRANSFERASES"/>
    <property type="match status" value="1"/>
</dbReference>
<dbReference type="RefSeq" id="WP_248941044.1">
    <property type="nucleotide sequence ID" value="NZ_JAKIKS010000058.1"/>
</dbReference>
<dbReference type="PANTHER" id="PTHR23416:SF23">
    <property type="entry name" value="ACETYLTRANSFERASE C18B11.09C-RELATED"/>
    <property type="match status" value="1"/>
</dbReference>
<dbReference type="SUPFAM" id="SSF51161">
    <property type="entry name" value="Trimeric LpxA-like enzymes"/>
    <property type="match status" value="1"/>
</dbReference>
<accession>A0ABT0LE07</accession>
<dbReference type="InterPro" id="IPR011004">
    <property type="entry name" value="Trimer_LpxA-like_sf"/>
</dbReference>
<gene>
    <name evidence="5" type="ORF">L2764_14920</name>
</gene>
<keyword evidence="2" id="KW-0808">Transferase</keyword>
<keyword evidence="6" id="KW-1185">Reference proteome</keyword>
<dbReference type="Gene3D" id="2.160.10.10">
    <property type="entry name" value="Hexapeptide repeat proteins"/>
    <property type="match status" value="1"/>
</dbReference>
<dbReference type="PANTHER" id="PTHR23416">
    <property type="entry name" value="SIALIC ACID SYNTHASE-RELATED"/>
    <property type="match status" value="1"/>
</dbReference>
<evidence type="ECO:0000313" key="5">
    <source>
        <dbReference type="EMBL" id="MCL1125730.1"/>
    </source>
</evidence>
<evidence type="ECO:0000313" key="6">
    <source>
        <dbReference type="Proteomes" id="UP001203423"/>
    </source>
</evidence>
<evidence type="ECO:0000256" key="2">
    <source>
        <dbReference type="ARBA" id="ARBA00022679"/>
    </source>
</evidence>
<dbReference type="CDD" id="cd03357">
    <property type="entry name" value="LbH_MAT_GAT"/>
    <property type="match status" value="1"/>
</dbReference>
<dbReference type="Pfam" id="PF00132">
    <property type="entry name" value="Hexapep"/>
    <property type="match status" value="1"/>
</dbReference>